<name>A0A284QZ14_ARMOS</name>
<proteinExistence type="predicted"/>
<protein>
    <submittedName>
        <fullName evidence="1">Related to DUF1479 domain protein</fullName>
    </submittedName>
</protein>
<dbReference type="OrthoDB" id="8249012at2759"/>
<dbReference type="STRING" id="47428.A0A284QZ14"/>
<dbReference type="EMBL" id="FUEG01000003">
    <property type="protein sequence ID" value="SJL01697.1"/>
    <property type="molecule type" value="Genomic_DNA"/>
</dbReference>
<keyword evidence="2" id="KW-1185">Reference proteome</keyword>
<evidence type="ECO:0000313" key="2">
    <source>
        <dbReference type="Proteomes" id="UP000219338"/>
    </source>
</evidence>
<evidence type="ECO:0000313" key="1">
    <source>
        <dbReference type="EMBL" id="SJL01697.1"/>
    </source>
</evidence>
<dbReference type="InterPro" id="IPR027443">
    <property type="entry name" value="IPNS-like_sf"/>
</dbReference>
<dbReference type="PANTHER" id="PTHR30613">
    <property type="entry name" value="UNCHARACTERIZED PROTEIN YBIU-RELATED"/>
    <property type="match status" value="1"/>
</dbReference>
<dbReference type="PANTHER" id="PTHR30613:SF1">
    <property type="entry name" value="DUF1479 DOMAIN PROTEIN (AFU_ORTHOLOGUE AFUA_5G09280)"/>
    <property type="match status" value="1"/>
</dbReference>
<organism evidence="1 2">
    <name type="scientific">Armillaria ostoyae</name>
    <name type="common">Armillaria root rot fungus</name>
    <dbReference type="NCBI Taxonomy" id="47428"/>
    <lineage>
        <taxon>Eukaryota</taxon>
        <taxon>Fungi</taxon>
        <taxon>Dikarya</taxon>
        <taxon>Basidiomycota</taxon>
        <taxon>Agaricomycotina</taxon>
        <taxon>Agaricomycetes</taxon>
        <taxon>Agaricomycetidae</taxon>
        <taxon>Agaricales</taxon>
        <taxon>Marasmiineae</taxon>
        <taxon>Physalacriaceae</taxon>
        <taxon>Armillaria</taxon>
    </lineage>
</organism>
<accession>A0A284QZ14</accession>
<dbReference type="SUPFAM" id="SSF51197">
    <property type="entry name" value="Clavaminate synthase-like"/>
    <property type="match status" value="1"/>
</dbReference>
<dbReference type="InterPro" id="IPR010856">
    <property type="entry name" value="Gig2-like"/>
</dbReference>
<dbReference type="AlphaFoldDB" id="A0A284QZ14"/>
<sequence length="432" mass="48244">MSDSTSALHLIHLKNEIASSYPDFEERVTQGWADILVELKKATQNISVGGPEFIPQVQFSELESLPADKIDEIRRKGCLVIKDVVDDAQAISWRKSLEDFVSTNPDADGFPDGNKQFFDLYWTKSQVEARAHPNMLAASIWLNNLYHAEAGQKLDGVDLSSPLSYADRFRIRHPGTGWSAHPPHVDGGTLERWEDPTFRSCFADILSGQWRKHDPFLLAGRVGAQTSLCHRPEQSSIFRSFQGWLAMSETAPTEGTLKVFPDVLLSNAYLILRPFFRLLVAPDSPDIWNPKSWAFDISSADFPGLTPRDGGWYGPQPTPELHPNLLLEETMTSVPKVYPGDTVFWHGDLIHSVEKDHTGKYDSAVMYIPAVPTTPLNQAYVERQKENFLKAIAPPDFPVQTKHENSLVGFGKADDILNPLGRKAMGLPVSVV</sequence>
<dbReference type="OMA" id="PWDLTGR"/>
<dbReference type="Proteomes" id="UP000219338">
    <property type="component" value="Unassembled WGS sequence"/>
</dbReference>
<reference evidence="2" key="1">
    <citation type="journal article" date="2017" name="Nat. Ecol. Evol.">
        <title>Genome expansion and lineage-specific genetic innovations in the forest pathogenic fungi Armillaria.</title>
        <authorList>
            <person name="Sipos G."/>
            <person name="Prasanna A.N."/>
            <person name="Walter M.C."/>
            <person name="O'Connor E."/>
            <person name="Balint B."/>
            <person name="Krizsan K."/>
            <person name="Kiss B."/>
            <person name="Hess J."/>
            <person name="Varga T."/>
            <person name="Slot J."/>
            <person name="Riley R."/>
            <person name="Boka B."/>
            <person name="Rigling D."/>
            <person name="Barry K."/>
            <person name="Lee J."/>
            <person name="Mihaltcheva S."/>
            <person name="LaButti K."/>
            <person name="Lipzen A."/>
            <person name="Waldron R."/>
            <person name="Moloney N.M."/>
            <person name="Sperisen C."/>
            <person name="Kredics L."/>
            <person name="Vagvoelgyi C."/>
            <person name="Patrignani A."/>
            <person name="Fitzpatrick D."/>
            <person name="Nagy I."/>
            <person name="Doyle S."/>
            <person name="Anderson J.B."/>
            <person name="Grigoriev I.V."/>
            <person name="Gueldener U."/>
            <person name="Muensterkoetter M."/>
            <person name="Nagy L.G."/>
        </authorList>
    </citation>
    <scope>NUCLEOTIDE SEQUENCE [LARGE SCALE GENOMIC DNA]</scope>
    <source>
        <strain evidence="2">C18/9</strain>
    </source>
</reference>
<dbReference type="Pfam" id="PF07350">
    <property type="entry name" value="Gig2-like"/>
    <property type="match status" value="1"/>
</dbReference>
<gene>
    <name evidence="1" type="ORF">ARMOST_05020</name>
</gene>
<dbReference type="Gene3D" id="2.60.120.330">
    <property type="entry name" value="B-lactam Antibiotic, Isopenicillin N Synthase, Chain"/>
    <property type="match status" value="1"/>
</dbReference>